<dbReference type="Proteomes" id="UP000005938">
    <property type="component" value="Unassembled WGS sequence"/>
</dbReference>
<keyword evidence="2" id="KW-1185">Reference proteome</keyword>
<dbReference type="PATRIC" id="fig|946077.3.peg.1627"/>
<dbReference type="eggNOG" id="ENOG5032RS8">
    <property type="taxonomic scope" value="Bacteria"/>
</dbReference>
<protein>
    <submittedName>
        <fullName evidence="1">Uncharacterized protein</fullName>
    </submittedName>
</protein>
<sequence>MHLFSAECTSSFEFKSKLVCTMGLKERRFAKQFAEEQFPALEAKIKEAIGFEVPLEIAWETLFEEQFLHLYNDTYPKIYFIPFIEAFKIIGKDQIGKEALQEGIQRIEICNENNHHNPDRAYSLESGILKLDHSPVLNAEQVDDRIESLVKLLENQL</sequence>
<dbReference type="STRING" id="946077.W5A_08027"/>
<gene>
    <name evidence="1" type="ORF">W5A_08027</name>
</gene>
<accession>I0WE96</accession>
<proteinExistence type="predicted"/>
<dbReference type="AlphaFoldDB" id="I0WE96"/>
<reference evidence="1 2" key="1">
    <citation type="journal article" date="2012" name="J. Bacteriol.">
        <title>Genome Sequence of the Halotolerant Bacterium Imtechella halotolerans K1T.</title>
        <authorList>
            <person name="Kumar S."/>
            <person name="Vikram S."/>
            <person name="Subramanian S."/>
            <person name="Raghava G.P."/>
            <person name="Pinnaka A.K."/>
        </authorList>
    </citation>
    <scope>NUCLEOTIDE SEQUENCE [LARGE SCALE GENOMIC DNA]</scope>
    <source>
        <strain evidence="1 2">K1</strain>
    </source>
</reference>
<comment type="caution">
    <text evidence="1">The sequence shown here is derived from an EMBL/GenBank/DDBJ whole genome shotgun (WGS) entry which is preliminary data.</text>
</comment>
<dbReference type="EMBL" id="AJJU01000009">
    <property type="protein sequence ID" value="EID74712.1"/>
    <property type="molecule type" value="Genomic_DNA"/>
</dbReference>
<evidence type="ECO:0000313" key="1">
    <source>
        <dbReference type="EMBL" id="EID74712.1"/>
    </source>
</evidence>
<organism evidence="1 2">
    <name type="scientific">Imtechella halotolerans K1</name>
    <dbReference type="NCBI Taxonomy" id="946077"/>
    <lineage>
        <taxon>Bacteria</taxon>
        <taxon>Pseudomonadati</taxon>
        <taxon>Bacteroidota</taxon>
        <taxon>Flavobacteriia</taxon>
        <taxon>Flavobacteriales</taxon>
        <taxon>Flavobacteriaceae</taxon>
        <taxon>Imtechella</taxon>
    </lineage>
</organism>
<name>I0WE96_9FLAO</name>
<evidence type="ECO:0000313" key="2">
    <source>
        <dbReference type="Proteomes" id="UP000005938"/>
    </source>
</evidence>